<protein>
    <recommendedName>
        <fullName evidence="5">Nitrate ABC transporter substrate-binding protein</fullName>
    </recommendedName>
</protein>
<name>A0A3S9WAN4_9MICO</name>
<dbReference type="AlphaFoldDB" id="A0A3S9WAN4"/>
<feature type="signal peptide" evidence="2">
    <location>
        <begin position="1"/>
        <end position="25"/>
    </location>
</feature>
<organism evidence="3 4">
    <name type="scientific">Microbacterium lemovicicum</name>
    <dbReference type="NCBI Taxonomy" id="1072463"/>
    <lineage>
        <taxon>Bacteria</taxon>
        <taxon>Bacillati</taxon>
        <taxon>Actinomycetota</taxon>
        <taxon>Actinomycetes</taxon>
        <taxon>Micrococcales</taxon>
        <taxon>Microbacteriaceae</taxon>
        <taxon>Microbacterium</taxon>
    </lineage>
</organism>
<feature type="compositionally biased region" description="Low complexity" evidence="1">
    <location>
        <begin position="26"/>
        <end position="52"/>
    </location>
</feature>
<evidence type="ECO:0000256" key="2">
    <source>
        <dbReference type="SAM" id="SignalP"/>
    </source>
</evidence>
<keyword evidence="4" id="KW-1185">Reference proteome</keyword>
<proteinExistence type="predicted"/>
<keyword evidence="2" id="KW-0732">Signal</keyword>
<sequence length="192" mass="20084">MTRSPHRLGAIALIVAAAALTAACAGGPSAAPTGEATSPVPVATSPSPTAASDETAVPAAQPTCDRIIPESTVEQFEKVGWTAKSEPMRIGELVIDAGVQCTWGDFTTATDRVQIFGWAPIETADATEAQQTLVAEGWKREEGAGGVYLTEPESTTIATDAEGYGLTYQFGAGWVKYADTKQSLLLIEWPKV</sequence>
<dbReference type="PROSITE" id="PS51257">
    <property type="entry name" value="PROKAR_LIPOPROTEIN"/>
    <property type="match status" value="1"/>
</dbReference>
<reference evidence="3 4" key="1">
    <citation type="submission" date="2018-08" db="EMBL/GenBank/DDBJ databases">
        <title>Microbacterium lemovicicum sp. nov., a bacterium isolated from a natural uranium-rich soil.</title>
        <authorList>
            <person name="ORTET P."/>
        </authorList>
    </citation>
    <scope>NUCLEOTIDE SEQUENCE [LARGE SCALE GENOMIC DNA]</scope>
    <source>
        <strain evidence="3 4">Viu22</strain>
    </source>
</reference>
<feature type="chain" id="PRO_5039364154" description="Nitrate ABC transporter substrate-binding protein" evidence="2">
    <location>
        <begin position="26"/>
        <end position="192"/>
    </location>
</feature>
<dbReference type="EMBL" id="CP031423">
    <property type="protein sequence ID" value="AZS37109.1"/>
    <property type="molecule type" value="Genomic_DNA"/>
</dbReference>
<gene>
    <name evidence="3" type="ORF">CVS47_01737</name>
</gene>
<evidence type="ECO:0000313" key="4">
    <source>
        <dbReference type="Proteomes" id="UP000276888"/>
    </source>
</evidence>
<dbReference type="KEGG" id="mlv:CVS47_01737"/>
<dbReference type="OrthoDB" id="5082740at2"/>
<evidence type="ECO:0000313" key="3">
    <source>
        <dbReference type="EMBL" id="AZS37109.1"/>
    </source>
</evidence>
<dbReference type="Proteomes" id="UP000276888">
    <property type="component" value="Chromosome"/>
</dbReference>
<evidence type="ECO:0008006" key="5">
    <source>
        <dbReference type="Google" id="ProtNLM"/>
    </source>
</evidence>
<evidence type="ECO:0000256" key="1">
    <source>
        <dbReference type="SAM" id="MobiDB-lite"/>
    </source>
</evidence>
<dbReference type="RefSeq" id="WP_127095721.1">
    <property type="nucleotide sequence ID" value="NZ_CP031423.1"/>
</dbReference>
<accession>A0A3S9WAN4</accession>
<feature type="region of interest" description="Disordered" evidence="1">
    <location>
        <begin position="26"/>
        <end position="59"/>
    </location>
</feature>